<dbReference type="CDD" id="cd00477">
    <property type="entry name" value="FTHFS"/>
    <property type="match status" value="1"/>
</dbReference>
<gene>
    <name evidence="8" type="primary">fhs</name>
    <name evidence="9" type="ORF">R0G89_01295</name>
</gene>
<keyword evidence="4 8" id="KW-0547">Nucleotide-binding</keyword>
<comment type="similarity">
    <text evidence="7 8">Belongs to the formate--tetrahydrofolate ligase family.</text>
</comment>
<organism evidence="9 10">
    <name type="scientific">Pediococcus acidilactici</name>
    <dbReference type="NCBI Taxonomy" id="1254"/>
    <lineage>
        <taxon>Bacteria</taxon>
        <taxon>Bacillati</taxon>
        <taxon>Bacillota</taxon>
        <taxon>Bacilli</taxon>
        <taxon>Lactobacillales</taxon>
        <taxon>Lactobacillaceae</taxon>
        <taxon>Pediococcus</taxon>
        <taxon>Pediococcus acidilactici group</taxon>
    </lineage>
</organism>
<evidence type="ECO:0000256" key="3">
    <source>
        <dbReference type="ARBA" id="ARBA00022598"/>
    </source>
</evidence>
<proteinExistence type="inferred from homology"/>
<name>A0AAW8YCR3_PEDAC</name>
<accession>A0AAW8YCR3</accession>
<evidence type="ECO:0000256" key="5">
    <source>
        <dbReference type="ARBA" id="ARBA00022840"/>
    </source>
</evidence>
<dbReference type="NCBIfam" id="NF010030">
    <property type="entry name" value="PRK13505.1"/>
    <property type="match status" value="1"/>
</dbReference>
<dbReference type="EMBL" id="JAWJAV010000001">
    <property type="protein sequence ID" value="MDV2620372.1"/>
    <property type="molecule type" value="Genomic_DNA"/>
</dbReference>
<evidence type="ECO:0000256" key="6">
    <source>
        <dbReference type="ARBA" id="ARBA00049033"/>
    </source>
</evidence>
<dbReference type="SUPFAM" id="SSF52540">
    <property type="entry name" value="P-loop containing nucleoside triphosphate hydrolases"/>
    <property type="match status" value="1"/>
</dbReference>
<comment type="catalytic activity">
    <reaction evidence="6 8">
        <text>(6S)-5,6,7,8-tetrahydrofolate + formate + ATP = (6R)-10-formyltetrahydrofolate + ADP + phosphate</text>
        <dbReference type="Rhea" id="RHEA:20221"/>
        <dbReference type="ChEBI" id="CHEBI:15740"/>
        <dbReference type="ChEBI" id="CHEBI:30616"/>
        <dbReference type="ChEBI" id="CHEBI:43474"/>
        <dbReference type="ChEBI" id="CHEBI:57453"/>
        <dbReference type="ChEBI" id="CHEBI:195366"/>
        <dbReference type="ChEBI" id="CHEBI:456216"/>
        <dbReference type="EC" id="6.3.4.3"/>
    </reaction>
</comment>
<dbReference type="Gene3D" id="3.30.1510.10">
    <property type="entry name" value="Domain 2, N(10)-formyltetrahydrofolate synthetase"/>
    <property type="match status" value="1"/>
</dbReference>
<dbReference type="PROSITE" id="PS00722">
    <property type="entry name" value="FTHFS_2"/>
    <property type="match status" value="1"/>
</dbReference>
<evidence type="ECO:0000256" key="7">
    <source>
        <dbReference type="ARBA" id="ARBA00061363"/>
    </source>
</evidence>
<dbReference type="Pfam" id="PF01268">
    <property type="entry name" value="FTHFS"/>
    <property type="match status" value="1"/>
</dbReference>
<comment type="caution">
    <text evidence="9">The sequence shown here is derived from an EMBL/GenBank/DDBJ whole genome shotgun (WGS) entry which is preliminary data.</text>
</comment>
<dbReference type="InterPro" id="IPR020628">
    <property type="entry name" value="Formate_THF_ligase_CS"/>
</dbReference>
<evidence type="ECO:0000256" key="1">
    <source>
        <dbReference type="ARBA" id="ARBA00004777"/>
    </source>
</evidence>
<dbReference type="EC" id="6.3.4.3" evidence="8"/>
<comment type="pathway">
    <text evidence="1 8">One-carbon metabolism; tetrahydrofolate interconversion.</text>
</comment>
<feature type="binding site" evidence="8">
    <location>
        <begin position="63"/>
        <end position="70"/>
    </location>
    <ligand>
        <name>ATP</name>
        <dbReference type="ChEBI" id="CHEBI:30616"/>
    </ligand>
</feature>
<evidence type="ECO:0000256" key="2">
    <source>
        <dbReference type="ARBA" id="ARBA00022563"/>
    </source>
</evidence>
<keyword evidence="2 8" id="KW-0554">One-carbon metabolism</keyword>
<evidence type="ECO:0000313" key="9">
    <source>
        <dbReference type="EMBL" id="MDV2620372.1"/>
    </source>
</evidence>
<dbReference type="HAMAP" id="MF_01543">
    <property type="entry name" value="FTHFS"/>
    <property type="match status" value="1"/>
</dbReference>
<dbReference type="GO" id="GO:0035999">
    <property type="term" value="P:tetrahydrofolate interconversion"/>
    <property type="evidence" value="ECO:0007669"/>
    <property type="project" value="UniProtKB-UniRule"/>
</dbReference>
<dbReference type="AlphaFoldDB" id="A0AAW8YCR3"/>
<keyword evidence="3 8" id="KW-0436">Ligase</keyword>
<keyword evidence="5 8" id="KW-0067">ATP-binding</keyword>
<protein>
    <recommendedName>
        <fullName evidence="8">Formate--tetrahydrofolate ligase</fullName>
        <ecNumber evidence="8">6.3.4.3</ecNumber>
    </recommendedName>
    <alternativeName>
        <fullName evidence="8">Formyltetrahydrofolate synthetase</fullName>
        <shortName evidence="8">FHS</shortName>
        <shortName evidence="8">FTHFS</shortName>
    </alternativeName>
</protein>
<dbReference type="RefSeq" id="WP_008840925.1">
    <property type="nucleotide sequence ID" value="NZ_CP050079.1"/>
</dbReference>
<dbReference type="PROSITE" id="PS00721">
    <property type="entry name" value="FTHFS_1"/>
    <property type="match status" value="1"/>
</dbReference>
<reference evidence="9" key="2">
    <citation type="submission" date="2023-10" db="EMBL/GenBank/DDBJ databases">
        <authorList>
            <person name="Khurajog B."/>
        </authorList>
    </citation>
    <scope>NUCLEOTIDE SEQUENCE</scope>
    <source>
        <strain evidence="9">BF9</strain>
    </source>
</reference>
<sequence>MNDIEISQNAEMLPIQEIAQQAGFNEKTVEPYGRYKAKIDIFAEDEEAAQLGKLILVTSINPTPAGEGKSTVTVGLGDALNEMTGSAMVALREPSQGPVMGMKGGATGGGYSQVVPMDEINLHFTGDMHALTAANNTLAALIDNHIQQGNQLNIDPRTIVWRRCLDINDRALRNIVIGMGGRFSGVPREDHFDITVASELMAILCLAESLTDLKKRINRILIAKNYAGEPIFVRDLKVGGAITALLKDALKPNLVQTLGHTPALIHGGPFANIAHGCNSVLATKTALKHADYTITEAGFGADLGAEKFLDIKTPVLGKEPDAIVIVATVRALKYNGGAKLADLQNEDLVALEKGFVNLQRHIKNMQRYQVPVVVSINHFTSDTDQEIAELKQLVEQTGVQAVVTDAWAKGGAGCKELAQAVITATDTNSDVTMQPLYDVAAPIQDKVKAIVQKMYGGAEVQYSATALKKIKECEQNGWDKLPICMAKTQYSFTDDPKQLGAPTGFTMHVNDINIRLGAGFLVVLTGKVLTMPGLPKQPAALNIDVNDKGEITGLF</sequence>
<dbReference type="FunFam" id="3.10.410.10:FF:000001">
    <property type="entry name" value="Putative formate--tetrahydrofolate ligase"/>
    <property type="match status" value="1"/>
</dbReference>
<dbReference type="Proteomes" id="UP001280897">
    <property type="component" value="Unassembled WGS sequence"/>
</dbReference>
<dbReference type="GO" id="GO:0005524">
    <property type="term" value="F:ATP binding"/>
    <property type="evidence" value="ECO:0007669"/>
    <property type="project" value="UniProtKB-UniRule"/>
</dbReference>
<dbReference type="GeneID" id="57365868"/>
<dbReference type="Gene3D" id="3.10.410.10">
    <property type="entry name" value="Formyltetrahydrofolate synthetase, domain 3"/>
    <property type="match status" value="1"/>
</dbReference>
<dbReference type="InterPro" id="IPR000559">
    <property type="entry name" value="Formate_THF_ligase"/>
</dbReference>
<dbReference type="GO" id="GO:0004329">
    <property type="term" value="F:formate-tetrahydrofolate ligase activity"/>
    <property type="evidence" value="ECO:0007669"/>
    <property type="project" value="UniProtKB-UniRule"/>
</dbReference>
<evidence type="ECO:0000256" key="8">
    <source>
        <dbReference type="HAMAP-Rule" id="MF_01543"/>
    </source>
</evidence>
<evidence type="ECO:0000313" key="10">
    <source>
        <dbReference type="Proteomes" id="UP001280897"/>
    </source>
</evidence>
<dbReference type="Gene3D" id="3.40.50.300">
    <property type="entry name" value="P-loop containing nucleotide triphosphate hydrolases"/>
    <property type="match status" value="1"/>
</dbReference>
<dbReference type="InterPro" id="IPR027417">
    <property type="entry name" value="P-loop_NTPase"/>
</dbReference>
<dbReference type="FunFam" id="3.30.1510.10:FF:000001">
    <property type="entry name" value="Formate--tetrahydrofolate ligase"/>
    <property type="match status" value="1"/>
</dbReference>
<evidence type="ECO:0000256" key="4">
    <source>
        <dbReference type="ARBA" id="ARBA00022741"/>
    </source>
</evidence>
<reference evidence="9" key="1">
    <citation type="journal article" date="2023" name="PeerJ">
        <title>Selection and evaluation of lactic acid bacteria from chicken feces in Thailand as potential probiotics.</title>
        <authorList>
            <person name="Khurajog B."/>
            <person name="Disastra Y."/>
            <person name="Lawwyne L.D."/>
            <person name="Sirichokchatchawan W."/>
            <person name="Niyomtham W."/>
            <person name="Yindee J."/>
            <person name="Hampson D.J."/>
            <person name="Prapasarakul N."/>
        </authorList>
    </citation>
    <scope>NUCLEOTIDE SEQUENCE</scope>
    <source>
        <strain evidence="9">BF9</strain>
    </source>
</reference>